<name>A0A4R6IJT1_9BACT</name>
<gene>
    <name evidence="1" type="ORF">BC659_3406</name>
</gene>
<dbReference type="SUPFAM" id="SSF55961">
    <property type="entry name" value="Bet v1-like"/>
    <property type="match status" value="1"/>
</dbReference>
<dbReference type="InterPro" id="IPR023393">
    <property type="entry name" value="START-like_dom_sf"/>
</dbReference>
<accession>A0A4R6IJT1</accession>
<keyword evidence="2" id="KW-1185">Reference proteome</keyword>
<dbReference type="EMBL" id="SNWP01000018">
    <property type="protein sequence ID" value="TDO22263.1"/>
    <property type="molecule type" value="Genomic_DNA"/>
</dbReference>
<evidence type="ECO:0008006" key="3">
    <source>
        <dbReference type="Google" id="ProtNLM"/>
    </source>
</evidence>
<sequence>MNTHFTRTIGSSLTPEQAFQVILDVPAWWSGYFNEHFEGETKALNDVFSFTAGDGAHYSRQQLTELVPGVKIVWLVTDSRLSFLEKQDEWTGSRLVFDISREGDRTMVRFTHEGLTPEVECYDNCTPAWAQYLQGKLLPLLNPPQA</sequence>
<dbReference type="RefSeq" id="WP_133475870.1">
    <property type="nucleotide sequence ID" value="NZ_SNWP01000018.1"/>
</dbReference>
<evidence type="ECO:0000313" key="1">
    <source>
        <dbReference type="EMBL" id="TDO22263.1"/>
    </source>
</evidence>
<proteinExistence type="predicted"/>
<comment type="caution">
    <text evidence="1">The sequence shown here is derived from an EMBL/GenBank/DDBJ whole genome shotgun (WGS) entry which is preliminary data.</text>
</comment>
<protein>
    <recommendedName>
        <fullName evidence="3">Activator of Hsp90 ATPase-like protein</fullName>
    </recommendedName>
</protein>
<dbReference type="AlphaFoldDB" id="A0A4R6IJT1"/>
<dbReference type="OrthoDB" id="287565at2"/>
<dbReference type="Proteomes" id="UP000295741">
    <property type="component" value="Unassembled WGS sequence"/>
</dbReference>
<organism evidence="1 2">
    <name type="scientific">Sediminibacterium goheungense</name>
    <dbReference type="NCBI Taxonomy" id="1086393"/>
    <lineage>
        <taxon>Bacteria</taxon>
        <taxon>Pseudomonadati</taxon>
        <taxon>Bacteroidota</taxon>
        <taxon>Chitinophagia</taxon>
        <taxon>Chitinophagales</taxon>
        <taxon>Chitinophagaceae</taxon>
        <taxon>Sediminibacterium</taxon>
    </lineage>
</organism>
<dbReference type="Gene3D" id="3.30.530.20">
    <property type="match status" value="1"/>
</dbReference>
<reference evidence="1 2" key="1">
    <citation type="submission" date="2019-03" db="EMBL/GenBank/DDBJ databases">
        <title>Genomic Encyclopedia of Archaeal and Bacterial Type Strains, Phase II (KMG-II): from individual species to whole genera.</title>
        <authorList>
            <person name="Goeker M."/>
        </authorList>
    </citation>
    <scope>NUCLEOTIDE SEQUENCE [LARGE SCALE GENOMIC DNA]</scope>
    <source>
        <strain evidence="1 2">DSM 28323</strain>
    </source>
</reference>
<evidence type="ECO:0000313" key="2">
    <source>
        <dbReference type="Proteomes" id="UP000295741"/>
    </source>
</evidence>